<evidence type="ECO:0000313" key="2">
    <source>
        <dbReference type="EMBL" id="ORE86103.1"/>
    </source>
</evidence>
<proteinExistence type="predicted"/>
<reference evidence="2 3" key="1">
    <citation type="submission" date="2013-04" db="EMBL/GenBank/DDBJ databases">
        <title>Oceanococcus atlanticus 22II-S10r2 Genome Sequencing.</title>
        <authorList>
            <person name="Lai Q."/>
            <person name="Li G."/>
            <person name="Shao Z."/>
        </authorList>
    </citation>
    <scope>NUCLEOTIDE SEQUENCE [LARGE SCALE GENOMIC DNA]</scope>
    <source>
        <strain evidence="2 3">22II-S10r2</strain>
    </source>
</reference>
<protein>
    <recommendedName>
        <fullName evidence="4">Valyl-tRNA synthetase</fullName>
    </recommendedName>
</protein>
<evidence type="ECO:0000256" key="1">
    <source>
        <dbReference type="SAM" id="SignalP"/>
    </source>
</evidence>
<evidence type="ECO:0008006" key="4">
    <source>
        <dbReference type="Google" id="ProtNLM"/>
    </source>
</evidence>
<dbReference type="RefSeq" id="WP_083562190.1">
    <property type="nucleotide sequence ID" value="NZ_AQQV01000003.1"/>
</dbReference>
<sequence length="117" mass="13047">MKCLIASVLFVGSASTVFADTPRQVDYQFWENAKLAGRALACGDAAGKASIRSASRRLSHALGSEHTESQWMQRFDDKVRLHHRFALRASPEHRGCDRNANAIKDSLRRTRVIAPQP</sequence>
<feature type="signal peptide" evidence="1">
    <location>
        <begin position="1"/>
        <end position="19"/>
    </location>
</feature>
<keyword evidence="1" id="KW-0732">Signal</keyword>
<evidence type="ECO:0000313" key="3">
    <source>
        <dbReference type="Proteomes" id="UP000192342"/>
    </source>
</evidence>
<comment type="caution">
    <text evidence="2">The sequence shown here is derived from an EMBL/GenBank/DDBJ whole genome shotgun (WGS) entry which is preliminary data.</text>
</comment>
<accession>A0A1Y1SC23</accession>
<keyword evidence="3" id="KW-1185">Reference proteome</keyword>
<dbReference type="AlphaFoldDB" id="A0A1Y1SC23"/>
<name>A0A1Y1SC23_9GAMM</name>
<feature type="chain" id="PRO_5012553367" description="Valyl-tRNA synthetase" evidence="1">
    <location>
        <begin position="20"/>
        <end position="117"/>
    </location>
</feature>
<dbReference type="EMBL" id="AQQV01000003">
    <property type="protein sequence ID" value="ORE86103.1"/>
    <property type="molecule type" value="Genomic_DNA"/>
</dbReference>
<dbReference type="Proteomes" id="UP000192342">
    <property type="component" value="Unassembled WGS sequence"/>
</dbReference>
<gene>
    <name evidence="2" type="ORF">ATO7_12438</name>
</gene>
<organism evidence="2 3">
    <name type="scientific">Oceanococcus atlanticus</name>
    <dbReference type="NCBI Taxonomy" id="1317117"/>
    <lineage>
        <taxon>Bacteria</taxon>
        <taxon>Pseudomonadati</taxon>
        <taxon>Pseudomonadota</taxon>
        <taxon>Gammaproteobacteria</taxon>
        <taxon>Chromatiales</taxon>
        <taxon>Oceanococcaceae</taxon>
        <taxon>Oceanococcus</taxon>
    </lineage>
</organism>